<name>A0A914CBM4_9BILA</name>
<dbReference type="WBParaSite" id="ACRNAN_Path_768.g2913.t1">
    <property type="protein sequence ID" value="ACRNAN_Path_768.g2913.t1"/>
    <property type="gene ID" value="ACRNAN_Path_768.g2913"/>
</dbReference>
<keyword evidence="1" id="KW-0732">Signal</keyword>
<feature type="signal peptide" evidence="1">
    <location>
        <begin position="1"/>
        <end position="25"/>
    </location>
</feature>
<evidence type="ECO:0000256" key="1">
    <source>
        <dbReference type="SAM" id="SignalP"/>
    </source>
</evidence>
<proteinExistence type="predicted"/>
<sequence>MMRVPQSLILFSIFGFLGILESVDGFAPFGSLINHVFSCDCFIAGLPEENTLFPPHKIRQKPAPFPKSSNLNVSTIESIKNATSEFGNKQHPKLIIFKNTRQKVDKHKNEIVKETTAKPRKIQKLASMLTIDNMLELLEDSKKLLVEKGWLQDDPNQNNDSEIYSHTETTEEAAPLFSMNHGMLSKNVRRFGEFMELFDKFDCRCAGNFSAILKAKRFVRFTLYNIPTFKNFASQRVARSVGLKI</sequence>
<accession>A0A914CBM4</accession>
<dbReference type="AlphaFoldDB" id="A0A914CBM4"/>
<evidence type="ECO:0000313" key="3">
    <source>
        <dbReference type="WBParaSite" id="ACRNAN_Path_768.g2913.t1"/>
    </source>
</evidence>
<evidence type="ECO:0000313" key="2">
    <source>
        <dbReference type="Proteomes" id="UP000887540"/>
    </source>
</evidence>
<dbReference type="Proteomes" id="UP000887540">
    <property type="component" value="Unplaced"/>
</dbReference>
<feature type="chain" id="PRO_5038139216" evidence="1">
    <location>
        <begin position="26"/>
        <end position="245"/>
    </location>
</feature>
<keyword evidence="2" id="KW-1185">Reference proteome</keyword>
<organism evidence="2 3">
    <name type="scientific">Acrobeloides nanus</name>
    <dbReference type="NCBI Taxonomy" id="290746"/>
    <lineage>
        <taxon>Eukaryota</taxon>
        <taxon>Metazoa</taxon>
        <taxon>Ecdysozoa</taxon>
        <taxon>Nematoda</taxon>
        <taxon>Chromadorea</taxon>
        <taxon>Rhabditida</taxon>
        <taxon>Tylenchina</taxon>
        <taxon>Cephalobomorpha</taxon>
        <taxon>Cephaloboidea</taxon>
        <taxon>Cephalobidae</taxon>
        <taxon>Acrobeloides</taxon>
    </lineage>
</organism>
<reference evidence="3" key="1">
    <citation type="submission" date="2022-11" db="UniProtKB">
        <authorList>
            <consortium name="WormBaseParasite"/>
        </authorList>
    </citation>
    <scope>IDENTIFICATION</scope>
</reference>
<protein>
    <submittedName>
        <fullName evidence="3">Uncharacterized protein</fullName>
    </submittedName>
</protein>